<dbReference type="PANTHER" id="PTHR30273">
    <property type="entry name" value="PERIPLASMIC SIGNAL SENSOR AND SIGMA FACTOR ACTIVATOR FECR-RELATED"/>
    <property type="match status" value="1"/>
</dbReference>
<evidence type="ECO:0000313" key="3">
    <source>
        <dbReference type="EMBL" id="MPM33367.1"/>
    </source>
</evidence>
<dbReference type="PIRSF" id="PIRSF018266">
    <property type="entry name" value="FecR"/>
    <property type="match status" value="1"/>
</dbReference>
<proteinExistence type="predicted"/>
<gene>
    <name evidence="3" type="ORF">SDC9_79941</name>
</gene>
<reference evidence="3" key="1">
    <citation type="submission" date="2019-08" db="EMBL/GenBank/DDBJ databases">
        <authorList>
            <person name="Kucharzyk K."/>
            <person name="Murdoch R.W."/>
            <person name="Higgins S."/>
            <person name="Loffler F."/>
        </authorList>
    </citation>
    <scope>NUCLEOTIDE SEQUENCE</scope>
</reference>
<dbReference type="AlphaFoldDB" id="A0A644YYC3"/>
<dbReference type="GO" id="GO:0016989">
    <property type="term" value="F:sigma factor antagonist activity"/>
    <property type="evidence" value="ECO:0007669"/>
    <property type="project" value="TreeGrafter"/>
</dbReference>
<protein>
    <recommendedName>
        <fullName evidence="2">FecR protein domain-containing protein</fullName>
    </recommendedName>
</protein>
<evidence type="ECO:0000259" key="2">
    <source>
        <dbReference type="Pfam" id="PF04773"/>
    </source>
</evidence>
<dbReference type="Gene3D" id="2.60.120.1440">
    <property type="match status" value="1"/>
</dbReference>
<evidence type="ECO:0000256" key="1">
    <source>
        <dbReference type="SAM" id="Phobius"/>
    </source>
</evidence>
<feature type="transmembrane region" description="Helical" evidence="1">
    <location>
        <begin position="47"/>
        <end position="67"/>
    </location>
</feature>
<dbReference type="InterPro" id="IPR006860">
    <property type="entry name" value="FecR"/>
</dbReference>
<keyword evidence="1" id="KW-0472">Membrane</keyword>
<keyword evidence="1" id="KW-0812">Transmembrane</keyword>
<dbReference type="Pfam" id="PF04773">
    <property type="entry name" value="FecR"/>
    <property type="match status" value="1"/>
</dbReference>
<dbReference type="EMBL" id="VSSQ01006638">
    <property type="protein sequence ID" value="MPM33367.1"/>
    <property type="molecule type" value="Genomic_DNA"/>
</dbReference>
<dbReference type="Gene3D" id="3.55.50.30">
    <property type="match status" value="1"/>
</dbReference>
<keyword evidence="1" id="KW-1133">Transmembrane helix</keyword>
<comment type="caution">
    <text evidence="3">The sequence shown here is derived from an EMBL/GenBank/DDBJ whole genome shotgun (WGS) entry which is preliminary data.</text>
</comment>
<name>A0A644YYC3_9ZZZZ</name>
<organism evidence="3">
    <name type="scientific">bioreactor metagenome</name>
    <dbReference type="NCBI Taxonomy" id="1076179"/>
    <lineage>
        <taxon>unclassified sequences</taxon>
        <taxon>metagenomes</taxon>
        <taxon>ecological metagenomes</taxon>
    </lineage>
</organism>
<dbReference type="InterPro" id="IPR012373">
    <property type="entry name" value="Ferrdict_sens_TM"/>
</dbReference>
<accession>A0A644YYC3</accession>
<dbReference type="PANTHER" id="PTHR30273:SF2">
    <property type="entry name" value="PROTEIN FECR"/>
    <property type="match status" value="1"/>
</dbReference>
<feature type="domain" description="FecR protein" evidence="2">
    <location>
        <begin position="90"/>
        <end position="172"/>
    </location>
</feature>
<sequence length="284" mass="31739">MKMTNTNINNNADKAWSRLYERLEGDGLVPDQTSVVKRVSFRKVRTIAAAAAIVIVASVTYLLSPFAKDNADLRYISFLNEDSLSVFATTLEDGSAIYLANNTTIELPEHFSGDKREIKLSGDAYFQVARDEKKPFVIETERIQVKVLGTSFNVRCAKDIAPSLSVNTGLVEVTLKKTGEKVRVKAGESLLVASNVLKIVKTEDLSLFDAYTTNIRFKDERLENVVKILNRNSQDANLEISPDIADRKITATFDNSSPEVVQELISLALNLKSEKRGERYYLHQ</sequence>